<feature type="domain" description="EamA" evidence="7">
    <location>
        <begin position="10"/>
        <end position="142"/>
    </location>
</feature>
<keyword evidence="5 6" id="KW-0472">Membrane</keyword>
<evidence type="ECO:0000313" key="9">
    <source>
        <dbReference type="Proteomes" id="UP000199382"/>
    </source>
</evidence>
<feature type="transmembrane region" description="Helical" evidence="6">
    <location>
        <begin position="38"/>
        <end position="58"/>
    </location>
</feature>
<feature type="transmembrane region" description="Helical" evidence="6">
    <location>
        <begin position="12"/>
        <end position="32"/>
    </location>
</feature>
<gene>
    <name evidence="8" type="ORF">SAMN04488026_101150</name>
</gene>
<evidence type="ECO:0000313" key="8">
    <source>
        <dbReference type="EMBL" id="SDJ06138.1"/>
    </source>
</evidence>
<keyword evidence="4 6" id="KW-1133">Transmembrane helix</keyword>
<evidence type="ECO:0000256" key="3">
    <source>
        <dbReference type="ARBA" id="ARBA00022692"/>
    </source>
</evidence>
<keyword evidence="3 6" id="KW-0812">Transmembrane</keyword>
<evidence type="ECO:0000256" key="4">
    <source>
        <dbReference type="ARBA" id="ARBA00022989"/>
    </source>
</evidence>
<feature type="transmembrane region" description="Helical" evidence="6">
    <location>
        <begin position="186"/>
        <end position="206"/>
    </location>
</feature>
<feature type="transmembrane region" description="Helical" evidence="6">
    <location>
        <begin position="103"/>
        <end position="120"/>
    </location>
</feature>
<reference evidence="8 9" key="1">
    <citation type="submission" date="2016-10" db="EMBL/GenBank/DDBJ databases">
        <authorList>
            <person name="de Groot N.N."/>
        </authorList>
    </citation>
    <scope>NUCLEOTIDE SEQUENCE [LARGE SCALE GENOMIC DNA]</scope>
    <source>
        <strain evidence="8 9">DSM 25294</strain>
    </source>
</reference>
<comment type="similarity">
    <text evidence="2">Belongs to the drug/metabolite transporter (DMT) superfamily. 10 TMS drug/metabolite exporter (DME) (TC 2.A.7.3) family.</text>
</comment>
<feature type="transmembrane region" description="Helical" evidence="6">
    <location>
        <begin position="127"/>
        <end position="146"/>
    </location>
</feature>
<evidence type="ECO:0000259" key="7">
    <source>
        <dbReference type="Pfam" id="PF00892"/>
    </source>
</evidence>
<protein>
    <submittedName>
        <fullName evidence="8">EamA domain-containing membrane protein RarD</fullName>
    </submittedName>
</protein>
<evidence type="ECO:0000256" key="2">
    <source>
        <dbReference type="ARBA" id="ARBA00009853"/>
    </source>
</evidence>
<dbReference type="RefSeq" id="WP_093152623.1">
    <property type="nucleotide sequence ID" value="NZ_FNEK01000011.1"/>
</dbReference>
<proteinExistence type="inferred from homology"/>
<dbReference type="OrthoDB" id="8478503at2"/>
<accession>A0A1G8QN78</accession>
<feature type="transmembrane region" description="Helical" evidence="6">
    <location>
        <begin position="243"/>
        <end position="263"/>
    </location>
</feature>
<dbReference type="PANTHER" id="PTHR22911:SF6">
    <property type="entry name" value="SOLUTE CARRIER FAMILY 35 MEMBER G1"/>
    <property type="match status" value="1"/>
</dbReference>
<evidence type="ECO:0000256" key="1">
    <source>
        <dbReference type="ARBA" id="ARBA00004141"/>
    </source>
</evidence>
<dbReference type="InterPro" id="IPR037185">
    <property type="entry name" value="EmrE-like"/>
</dbReference>
<keyword evidence="9" id="KW-1185">Reference proteome</keyword>
<evidence type="ECO:0000256" key="5">
    <source>
        <dbReference type="ARBA" id="ARBA00023136"/>
    </source>
</evidence>
<dbReference type="AlphaFoldDB" id="A0A1G8QN78"/>
<dbReference type="GO" id="GO:0016020">
    <property type="term" value="C:membrane"/>
    <property type="evidence" value="ECO:0007669"/>
    <property type="project" value="UniProtKB-SubCell"/>
</dbReference>
<dbReference type="STRING" id="571298.SAMN04488026_101150"/>
<feature type="transmembrane region" description="Helical" evidence="6">
    <location>
        <begin position="269"/>
        <end position="287"/>
    </location>
</feature>
<feature type="transmembrane region" description="Helical" evidence="6">
    <location>
        <begin position="212"/>
        <end position="231"/>
    </location>
</feature>
<feature type="transmembrane region" description="Helical" evidence="6">
    <location>
        <begin position="152"/>
        <end position="174"/>
    </location>
</feature>
<dbReference type="PANTHER" id="PTHR22911">
    <property type="entry name" value="ACYL-MALONYL CONDENSING ENZYME-RELATED"/>
    <property type="match status" value="1"/>
</dbReference>
<dbReference type="EMBL" id="FNEK01000011">
    <property type="protein sequence ID" value="SDJ06138.1"/>
    <property type="molecule type" value="Genomic_DNA"/>
</dbReference>
<dbReference type="InterPro" id="IPR000620">
    <property type="entry name" value="EamA_dom"/>
</dbReference>
<dbReference type="Proteomes" id="UP000199382">
    <property type="component" value="Unassembled WGS sequence"/>
</dbReference>
<dbReference type="SUPFAM" id="SSF103481">
    <property type="entry name" value="Multidrug resistance efflux transporter EmrE"/>
    <property type="match status" value="1"/>
</dbReference>
<organism evidence="8 9">
    <name type="scientific">Aliiruegeria lutimaris</name>
    <dbReference type="NCBI Taxonomy" id="571298"/>
    <lineage>
        <taxon>Bacteria</taxon>
        <taxon>Pseudomonadati</taxon>
        <taxon>Pseudomonadota</taxon>
        <taxon>Alphaproteobacteria</taxon>
        <taxon>Rhodobacterales</taxon>
        <taxon>Roseobacteraceae</taxon>
        <taxon>Aliiruegeria</taxon>
    </lineage>
</organism>
<feature type="transmembrane region" description="Helical" evidence="6">
    <location>
        <begin position="79"/>
        <end position="97"/>
    </location>
</feature>
<name>A0A1G8QN78_9RHOB</name>
<dbReference type="Pfam" id="PF00892">
    <property type="entry name" value="EamA"/>
    <property type="match status" value="1"/>
</dbReference>
<evidence type="ECO:0000256" key="6">
    <source>
        <dbReference type="SAM" id="Phobius"/>
    </source>
</evidence>
<comment type="subcellular location">
    <subcellularLocation>
        <location evidence="1">Membrane</location>
        <topology evidence="1">Multi-pass membrane protein</topology>
    </subcellularLocation>
</comment>
<sequence length="295" mass="30112">MSAPVHLAPGVALRLLAAFLITAMSALVHALAESVPVGQIIFCRSAFALIPIMSYVALRGNFPGELIPHRLGLHFTRGLLGVISMALSFLSLAWLPVANATALGFLAPVLSLPLAAWTLGERIAPRFVMAVGLGFAGVLAMLWEALEMPGTEALWGIAAGLAFALTTSFVRVHIKAMTKTEAPASIALTFAVTGTLVGLATAPFGWVPVEGALLVGLIGAGLLGGLAHIAATEATARASVAALAAFDFTGMAWALGFDILLFATFPGPLGLAGVTAIALAALMVSVAPRASRQGA</sequence>